<dbReference type="EMBL" id="FOAG01000003">
    <property type="protein sequence ID" value="SEL09692.1"/>
    <property type="molecule type" value="Genomic_DNA"/>
</dbReference>
<gene>
    <name evidence="1" type="ORF">SAMN05443999_103294</name>
</gene>
<name>A0A1H7MEU7_9RHOB</name>
<accession>A0A1H7MEU7</accession>
<organism evidence="1 2">
    <name type="scientific">Roseovarius azorensis</name>
    <dbReference type="NCBI Taxonomy" id="1287727"/>
    <lineage>
        <taxon>Bacteria</taxon>
        <taxon>Pseudomonadati</taxon>
        <taxon>Pseudomonadota</taxon>
        <taxon>Alphaproteobacteria</taxon>
        <taxon>Rhodobacterales</taxon>
        <taxon>Roseobacteraceae</taxon>
        <taxon>Roseovarius</taxon>
    </lineage>
</organism>
<reference evidence="1 2" key="1">
    <citation type="submission" date="2016-10" db="EMBL/GenBank/DDBJ databases">
        <authorList>
            <person name="de Groot N.N."/>
        </authorList>
    </citation>
    <scope>NUCLEOTIDE SEQUENCE [LARGE SCALE GENOMIC DNA]</scope>
    <source>
        <strain evidence="1 2">DSM 100674</strain>
    </source>
</reference>
<dbReference type="OrthoDB" id="7871639at2"/>
<evidence type="ECO:0000313" key="1">
    <source>
        <dbReference type="EMBL" id="SEL09692.1"/>
    </source>
</evidence>
<evidence type="ECO:0000313" key="2">
    <source>
        <dbReference type="Proteomes" id="UP000199582"/>
    </source>
</evidence>
<keyword evidence="2" id="KW-1185">Reference proteome</keyword>
<evidence type="ECO:0008006" key="3">
    <source>
        <dbReference type="Google" id="ProtNLM"/>
    </source>
</evidence>
<proteinExistence type="predicted"/>
<dbReference type="Proteomes" id="UP000199582">
    <property type="component" value="Unassembled WGS sequence"/>
</dbReference>
<dbReference type="RefSeq" id="WP_093034115.1">
    <property type="nucleotide sequence ID" value="NZ_FOAG01000003.1"/>
</dbReference>
<dbReference type="AlphaFoldDB" id="A0A1H7MEU7"/>
<sequence length="149" mass="15399">MKYWMLIAGVIVALGGCAQVERILGRAPAQDPAAQVAAPRTAETLDSTTEAERQAAVAAAETGAARELGRTVASLGAPGEPGLWLKTPLVRESARGRVDYPATGKSVAVDLIPLDAPEGAGSQLSLAAFRLIGAPLTGLPELRVYRLAE</sequence>
<dbReference type="PROSITE" id="PS51257">
    <property type="entry name" value="PROKAR_LIPOPROTEIN"/>
    <property type="match status" value="1"/>
</dbReference>
<protein>
    <recommendedName>
        <fullName evidence="3">D-galactarate dehydratase</fullName>
    </recommendedName>
</protein>
<dbReference type="STRING" id="1287727.SAMN05443999_103294"/>